<reference evidence="1 2" key="1">
    <citation type="journal article" date="2012" name="Front. Microbiol.">
        <title>Redundancy and modularity in membrane-associated dissimilatory nitrate reduction in Bacillus.</title>
        <authorList>
            <person name="Heylen K."/>
            <person name="Keltjens J."/>
        </authorList>
    </citation>
    <scope>NUCLEOTIDE SEQUENCE [LARGE SCALE GENOMIC DNA]</scope>
    <source>
        <strain evidence="1 2">LMG 9581</strain>
    </source>
</reference>
<name>K6DJV6_SCHAZ</name>
<dbReference type="EMBL" id="AJLR01000038">
    <property type="protein sequence ID" value="EKN68584.1"/>
    <property type="molecule type" value="Genomic_DNA"/>
</dbReference>
<keyword evidence="2" id="KW-1185">Reference proteome</keyword>
<dbReference type="AlphaFoldDB" id="K6DJV6"/>
<comment type="caution">
    <text evidence="1">The sequence shown here is derived from an EMBL/GenBank/DDBJ whole genome shotgun (WGS) entry which is preliminary data.</text>
</comment>
<dbReference type="STRING" id="1131731.BAZO_03625"/>
<evidence type="ECO:0000313" key="2">
    <source>
        <dbReference type="Proteomes" id="UP000006315"/>
    </source>
</evidence>
<dbReference type="Proteomes" id="UP000006315">
    <property type="component" value="Unassembled WGS sequence"/>
</dbReference>
<gene>
    <name evidence="1" type="ORF">BAZO_03625</name>
</gene>
<accession>K6DJV6</accession>
<dbReference type="PATRIC" id="fig|1131731.3.peg.754"/>
<proteinExistence type="predicted"/>
<sequence length="98" mass="10935">MWLILDVLLLDNLHFRWKPCLNSIIFSLLLSLNARNKFQENVGFSNFSLQYLHIMAQGLHGMLEAYCGVGEHMWDRVPDPVALSVPDPTAGAIGGQAP</sequence>
<protein>
    <submittedName>
        <fullName evidence="1">Uncharacterized protein</fullName>
    </submittedName>
</protein>
<evidence type="ECO:0000313" key="1">
    <source>
        <dbReference type="EMBL" id="EKN68584.1"/>
    </source>
</evidence>
<organism evidence="1 2">
    <name type="scientific">Schinkia azotoformans LMG 9581</name>
    <dbReference type="NCBI Taxonomy" id="1131731"/>
    <lineage>
        <taxon>Bacteria</taxon>
        <taxon>Bacillati</taxon>
        <taxon>Bacillota</taxon>
        <taxon>Bacilli</taxon>
        <taxon>Bacillales</taxon>
        <taxon>Bacillaceae</taxon>
        <taxon>Calidifontibacillus/Schinkia group</taxon>
        <taxon>Schinkia</taxon>
    </lineage>
</organism>